<dbReference type="EMBL" id="LN831790">
    <property type="protein sequence ID" value="CQR60405.1"/>
    <property type="molecule type" value="Genomic_DNA"/>
</dbReference>
<dbReference type="InterPro" id="IPR020806">
    <property type="entry name" value="PKS_PP-bd"/>
</dbReference>
<dbReference type="Proteomes" id="UP000035016">
    <property type="component" value="Chromosome Chromosome"/>
</dbReference>
<dbReference type="InterPro" id="IPR009081">
    <property type="entry name" value="PP-bd_ACP"/>
</dbReference>
<gene>
    <name evidence="4" type="primary">sle_09420</name>
</gene>
<organism evidence="4 5">
    <name type="scientific">Streptomyces leeuwenhoekii</name>
    <dbReference type="NCBI Taxonomy" id="1437453"/>
    <lineage>
        <taxon>Bacteria</taxon>
        <taxon>Bacillati</taxon>
        <taxon>Actinomycetota</taxon>
        <taxon>Actinomycetes</taxon>
        <taxon>Kitasatosporales</taxon>
        <taxon>Streptomycetaceae</taxon>
        <taxon>Streptomyces</taxon>
    </lineage>
</organism>
<keyword evidence="2" id="KW-0597">Phosphoprotein</keyword>
<dbReference type="PROSITE" id="PS50075">
    <property type="entry name" value="CARRIER"/>
    <property type="match status" value="1"/>
</dbReference>
<protein>
    <recommendedName>
        <fullName evidence="3">Carrier domain-containing protein</fullName>
    </recommendedName>
</protein>
<evidence type="ECO:0000256" key="1">
    <source>
        <dbReference type="ARBA" id="ARBA00022450"/>
    </source>
</evidence>
<dbReference type="GO" id="GO:0017000">
    <property type="term" value="P:antibiotic biosynthetic process"/>
    <property type="evidence" value="ECO:0007669"/>
    <property type="project" value="UniProtKB-ARBA"/>
</dbReference>
<dbReference type="SUPFAM" id="SSF47336">
    <property type="entry name" value="ACP-like"/>
    <property type="match status" value="1"/>
</dbReference>
<name>A0A0F7VMB2_STRLW</name>
<dbReference type="AlphaFoldDB" id="A0A0F7VMB2"/>
<evidence type="ECO:0000313" key="5">
    <source>
        <dbReference type="Proteomes" id="UP000035016"/>
    </source>
</evidence>
<proteinExistence type="predicted"/>
<dbReference type="GO" id="GO:0031177">
    <property type="term" value="F:phosphopantetheine binding"/>
    <property type="evidence" value="ECO:0007669"/>
    <property type="project" value="InterPro"/>
</dbReference>
<dbReference type="InterPro" id="IPR036736">
    <property type="entry name" value="ACP-like_sf"/>
</dbReference>
<reference evidence="4 5" key="1">
    <citation type="submission" date="2015-02" db="EMBL/GenBank/DDBJ databases">
        <authorList>
            <person name="Gomez-Escribano P.J."/>
        </authorList>
    </citation>
    <scope>NUCLEOTIDE SEQUENCE [LARGE SCALE GENOMIC DNA]</scope>
    <source>
        <strain evidence="5">C34 (DSM 42122 / NRRL B-24963)</strain>
    </source>
</reference>
<evidence type="ECO:0000259" key="3">
    <source>
        <dbReference type="PROSITE" id="PS50075"/>
    </source>
</evidence>
<dbReference type="Pfam" id="PF00550">
    <property type="entry name" value="PP-binding"/>
    <property type="match status" value="1"/>
</dbReference>
<dbReference type="KEGG" id="sle:sle_09420"/>
<dbReference type="Gene3D" id="1.10.1200.10">
    <property type="entry name" value="ACP-like"/>
    <property type="match status" value="1"/>
</dbReference>
<evidence type="ECO:0000313" key="4">
    <source>
        <dbReference type="EMBL" id="CQR60405.1"/>
    </source>
</evidence>
<sequence>MEAEESLRRRVEEALRRAIGAILPTVPPELVTGDKHLRDLGADSVDRIEIILDVTARLGVDEPMSSFSDIPDIDALVDRLSRAVGA</sequence>
<evidence type="ECO:0000256" key="2">
    <source>
        <dbReference type="ARBA" id="ARBA00022553"/>
    </source>
</evidence>
<keyword evidence="1" id="KW-0596">Phosphopantetheine</keyword>
<dbReference type="SMART" id="SM00823">
    <property type="entry name" value="PKS_PP"/>
    <property type="match status" value="1"/>
</dbReference>
<feature type="domain" description="Carrier" evidence="3">
    <location>
        <begin position="6"/>
        <end position="84"/>
    </location>
</feature>
<accession>A0A0F7VMB2</accession>